<dbReference type="SMART" id="SM00133">
    <property type="entry name" value="S_TK_X"/>
    <property type="match status" value="1"/>
</dbReference>
<keyword evidence="4" id="KW-0547">Nucleotide-binding</keyword>
<keyword evidence="11" id="KW-1185">Reference proteome</keyword>
<sequence>VSEEAKDLIHGLICSADTRLGRNGLQDFKNHPWFAGLDWDSVREMQAPYVPDVSSPTDTSNFDVDDTDIRLSEAVPLNNSVICFFWTSFAFLSVSPSHKAPGFQIWDSHGAL</sequence>
<evidence type="ECO:0000256" key="3">
    <source>
        <dbReference type="ARBA" id="ARBA00022679"/>
    </source>
</evidence>
<accession>A0A4C2AG37</accession>
<dbReference type="GO" id="GO:0005737">
    <property type="term" value="C:cytoplasm"/>
    <property type="evidence" value="ECO:0007669"/>
    <property type="project" value="TreeGrafter"/>
</dbReference>
<dbReference type="GO" id="GO:0005524">
    <property type="term" value="F:ATP binding"/>
    <property type="evidence" value="ECO:0007669"/>
    <property type="project" value="UniProtKB-KW"/>
</dbReference>
<dbReference type="EMBL" id="BGZK01003058">
    <property type="protein sequence ID" value="GBP98069.1"/>
    <property type="molecule type" value="Genomic_DNA"/>
</dbReference>
<dbReference type="PANTHER" id="PTHR22988:SF66">
    <property type="entry name" value="SERINE_THREONINE-PROTEIN KINASE GENGHIS KHAN"/>
    <property type="match status" value="1"/>
</dbReference>
<dbReference type="PROSITE" id="PS51285">
    <property type="entry name" value="AGC_KINASE_CTER"/>
    <property type="match status" value="1"/>
</dbReference>
<dbReference type="InterPro" id="IPR000961">
    <property type="entry name" value="AGC-kinase_C"/>
</dbReference>
<keyword evidence="6" id="KW-0067">ATP-binding</keyword>
<organism evidence="10 11">
    <name type="scientific">Eumeta variegata</name>
    <name type="common">Bagworm moth</name>
    <name type="synonym">Eumeta japonica</name>
    <dbReference type="NCBI Taxonomy" id="151549"/>
    <lineage>
        <taxon>Eukaryota</taxon>
        <taxon>Metazoa</taxon>
        <taxon>Ecdysozoa</taxon>
        <taxon>Arthropoda</taxon>
        <taxon>Hexapoda</taxon>
        <taxon>Insecta</taxon>
        <taxon>Pterygota</taxon>
        <taxon>Neoptera</taxon>
        <taxon>Endopterygota</taxon>
        <taxon>Lepidoptera</taxon>
        <taxon>Glossata</taxon>
        <taxon>Ditrysia</taxon>
        <taxon>Tineoidea</taxon>
        <taxon>Psychidae</taxon>
        <taxon>Oiketicinae</taxon>
        <taxon>Eumeta</taxon>
    </lineage>
</organism>
<feature type="non-terminal residue" evidence="10">
    <location>
        <position position="1"/>
    </location>
</feature>
<comment type="catalytic activity">
    <reaction evidence="8">
        <text>L-seryl-[protein] + ATP = O-phospho-L-seryl-[protein] + ADP + H(+)</text>
        <dbReference type="Rhea" id="RHEA:17989"/>
        <dbReference type="Rhea" id="RHEA-COMP:9863"/>
        <dbReference type="Rhea" id="RHEA-COMP:11604"/>
        <dbReference type="ChEBI" id="CHEBI:15378"/>
        <dbReference type="ChEBI" id="CHEBI:29999"/>
        <dbReference type="ChEBI" id="CHEBI:30616"/>
        <dbReference type="ChEBI" id="CHEBI:83421"/>
        <dbReference type="ChEBI" id="CHEBI:456216"/>
        <dbReference type="EC" id="2.7.11.1"/>
    </reaction>
</comment>
<dbReference type="EC" id="2.7.11.1" evidence="1"/>
<protein>
    <recommendedName>
        <fullName evidence="1">non-specific serine/threonine protein kinase</fullName>
        <ecNumber evidence="1">2.7.11.1</ecNumber>
    </recommendedName>
</protein>
<evidence type="ECO:0000256" key="1">
    <source>
        <dbReference type="ARBA" id="ARBA00012513"/>
    </source>
</evidence>
<reference evidence="10 11" key="1">
    <citation type="journal article" date="2019" name="Commun. Biol.">
        <title>The bagworm genome reveals a unique fibroin gene that provides high tensile strength.</title>
        <authorList>
            <person name="Kono N."/>
            <person name="Nakamura H."/>
            <person name="Ohtoshi R."/>
            <person name="Tomita M."/>
            <person name="Numata K."/>
            <person name="Arakawa K."/>
        </authorList>
    </citation>
    <scope>NUCLEOTIDE SEQUENCE [LARGE SCALE GENOMIC DNA]</scope>
</reference>
<dbReference type="InterPro" id="IPR017892">
    <property type="entry name" value="Pkinase_C"/>
</dbReference>
<evidence type="ECO:0000256" key="8">
    <source>
        <dbReference type="ARBA" id="ARBA00048679"/>
    </source>
</evidence>
<keyword evidence="2" id="KW-0723">Serine/threonine-protein kinase</keyword>
<evidence type="ECO:0000313" key="11">
    <source>
        <dbReference type="Proteomes" id="UP000299102"/>
    </source>
</evidence>
<dbReference type="GO" id="GO:0004674">
    <property type="term" value="F:protein serine/threonine kinase activity"/>
    <property type="evidence" value="ECO:0007669"/>
    <property type="project" value="UniProtKB-KW"/>
</dbReference>
<dbReference type="GO" id="GO:0031032">
    <property type="term" value="P:actomyosin structure organization"/>
    <property type="evidence" value="ECO:0007669"/>
    <property type="project" value="TreeGrafter"/>
</dbReference>
<feature type="domain" description="AGC-kinase C-terminal" evidence="9">
    <location>
        <begin position="35"/>
        <end position="112"/>
    </location>
</feature>
<proteinExistence type="predicted"/>
<dbReference type="PANTHER" id="PTHR22988">
    <property type="entry name" value="MYOTONIC DYSTROPHY S/T KINASE-RELATED"/>
    <property type="match status" value="1"/>
</dbReference>
<evidence type="ECO:0000256" key="5">
    <source>
        <dbReference type="ARBA" id="ARBA00022777"/>
    </source>
</evidence>
<gene>
    <name evidence="10" type="ORF">EVAR_100711_1</name>
</gene>
<dbReference type="Gene3D" id="1.10.510.10">
    <property type="entry name" value="Transferase(Phosphotransferase) domain 1"/>
    <property type="match status" value="1"/>
</dbReference>
<dbReference type="AlphaFoldDB" id="A0A4C2AG37"/>
<dbReference type="STRING" id="151549.A0A4C2AG37"/>
<comment type="caution">
    <text evidence="10">The sequence shown here is derived from an EMBL/GenBank/DDBJ whole genome shotgun (WGS) entry which is preliminary data.</text>
</comment>
<name>A0A4C2AG37_EUMVA</name>
<dbReference type="InterPro" id="IPR011009">
    <property type="entry name" value="Kinase-like_dom_sf"/>
</dbReference>
<keyword evidence="5" id="KW-0418">Kinase</keyword>
<dbReference type="Pfam" id="PF00433">
    <property type="entry name" value="Pkinase_C"/>
    <property type="match status" value="1"/>
</dbReference>
<comment type="catalytic activity">
    <reaction evidence="7">
        <text>L-threonyl-[protein] + ATP = O-phospho-L-threonyl-[protein] + ADP + H(+)</text>
        <dbReference type="Rhea" id="RHEA:46608"/>
        <dbReference type="Rhea" id="RHEA-COMP:11060"/>
        <dbReference type="Rhea" id="RHEA-COMP:11605"/>
        <dbReference type="ChEBI" id="CHEBI:15378"/>
        <dbReference type="ChEBI" id="CHEBI:30013"/>
        <dbReference type="ChEBI" id="CHEBI:30616"/>
        <dbReference type="ChEBI" id="CHEBI:61977"/>
        <dbReference type="ChEBI" id="CHEBI:456216"/>
        <dbReference type="EC" id="2.7.11.1"/>
    </reaction>
</comment>
<evidence type="ECO:0000256" key="6">
    <source>
        <dbReference type="ARBA" id="ARBA00022840"/>
    </source>
</evidence>
<dbReference type="GO" id="GO:0005856">
    <property type="term" value="C:cytoskeleton"/>
    <property type="evidence" value="ECO:0007669"/>
    <property type="project" value="TreeGrafter"/>
</dbReference>
<evidence type="ECO:0000256" key="2">
    <source>
        <dbReference type="ARBA" id="ARBA00022527"/>
    </source>
</evidence>
<dbReference type="OrthoDB" id="2156623at2759"/>
<evidence type="ECO:0000313" key="10">
    <source>
        <dbReference type="EMBL" id="GBP98069.1"/>
    </source>
</evidence>
<evidence type="ECO:0000259" key="9">
    <source>
        <dbReference type="PROSITE" id="PS51285"/>
    </source>
</evidence>
<keyword evidence="3" id="KW-0808">Transferase</keyword>
<dbReference type="Proteomes" id="UP000299102">
    <property type="component" value="Unassembled WGS sequence"/>
</dbReference>
<dbReference type="InterPro" id="IPR050839">
    <property type="entry name" value="Rho-assoc_Ser/Thr_Kinase"/>
</dbReference>
<evidence type="ECO:0000256" key="7">
    <source>
        <dbReference type="ARBA" id="ARBA00047899"/>
    </source>
</evidence>
<dbReference type="Gene3D" id="3.30.200.20">
    <property type="entry name" value="Phosphorylase Kinase, domain 1"/>
    <property type="match status" value="1"/>
</dbReference>
<evidence type="ECO:0000256" key="4">
    <source>
        <dbReference type="ARBA" id="ARBA00022741"/>
    </source>
</evidence>
<dbReference type="SUPFAM" id="SSF56112">
    <property type="entry name" value="Protein kinase-like (PK-like)"/>
    <property type="match status" value="1"/>
</dbReference>